<keyword evidence="2" id="KW-1133">Transmembrane helix</keyword>
<protein>
    <submittedName>
        <fullName evidence="3">Uncharacterized protein</fullName>
    </submittedName>
</protein>
<name>A0A0F0LCQ6_9MICO</name>
<organism evidence="3 4">
    <name type="scientific">Microbacterium oxydans</name>
    <dbReference type="NCBI Taxonomy" id="82380"/>
    <lineage>
        <taxon>Bacteria</taxon>
        <taxon>Bacillati</taxon>
        <taxon>Actinomycetota</taxon>
        <taxon>Actinomycetes</taxon>
        <taxon>Micrococcales</taxon>
        <taxon>Microbacteriaceae</taxon>
        <taxon>Microbacterium</taxon>
    </lineage>
</organism>
<dbReference type="EMBL" id="JYIW01000024">
    <property type="protein sequence ID" value="KJL29326.1"/>
    <property type="molecule type" value="Genomic_DNA"/>
</dbReference>
<evidence type="ECO:0000313" key="3">
    <source>
        <dbReference type="EMBL" id="KJL29326.1"/>
    </source>
</evidence>
<keyword evidence="2" id="KW-0812">Transmembrane</keyword>
<feature type="transmembrane region" description="Helical" evidence="2">
    <location>
        <begin position="100"/>
        <end position="119"/>
    </location>
</feature>
<evidence type="ECO:0000313" key="4">
    <source>
        <dbReference type="Proteomes" id="UP000033640"/>
    </source>
</evidence>
<dbReference type="Proteomes" id="UP000033640">
    <property type="component" value="Unassembled WGS sequence"/>
</dbReference>
<dbReference type="OrthoDB" id="5083327at2"/>
<feature type="compositionally biased region" description="Basic and acidic residues" evidence="1">
    <location>
        <begin position="28"/>
        <end position="37"/>
    </location>
</feature>
<evidence type="ECO:0000256" key="1">
    <source>
        <dbReference type="SAM" id="MobiDB-lite"/>
    </source>
</evidence>
<reference evidence="3 4" key="1">
    <citation type="submission" date="2015-02" db="EMBL/GenBank/DDBJ databases">
        <title>Draft genome sequences of ten Microbacterium spp. with emphasis on heavy metal contaminated environments.</title>
        <authorList>
            <person name="Corretto E."/>
        </authorList>
    </citation>
    <scope>NUCLEOTIDE SEQUENCE [LARGE SCALE GENOMIC DNA]</scope>
    <source>
        <strain evidence="3 4">BEL4b</strain>
    </source>
</reference>
<comment type="caution">
    <text evidence="3">The sequence shown here is derived from an EMBL/GenBank/DDBJ whole genome shotgun (WGS) entry which is preliminary data.</text>
</comment>
<keyword evidence="2" id="KW-0472">Membrane</keyword>
<sequence length="349" mass="36757">MLGADERDELRALQARAYGRGGELSEPEAGRLRELSRRRAGPTPVTPTPGLISGVPEALVGTSHADEHAASTPGMSTDDVQTDAAPRSLRSAIVAHWRPALIAVVGAMIIGIGAGWLLFGRSGVESIELTPQQQEWQTALADGGYDPGSVRPVAGYDGVVLWYATKMAGEKTCLVIGDGDQTEVACQDTASVRVSGVSTRLVVEGEQQTEISGHLLLSPGGQPAVMVSASVISGEVEPMFANPEEERFAAGLVDQGFKANTVFVVGYDGDNAIWTGFHPENGAQCLIYAASADRSVMHCGENGVNEDLWIEYVDPKSGEPTRAEWNRASSVGANLVIIRSGDTGDAAEE</sequence>
<evidence type="ECO:0000256" key="2">
    <source>
        <dbReference type="SAM" id="Phobius"/>
    </source>
</evidence>
<dbReference type="RefSeq" id="WP_045279291.1">
    <property type="nucleotide sequence ID" value="NZ_CAKKLT010000033.1"/>
</dbReference>
<accession>A0A0F0LCQ6</accession>
<proteinExistence type="predicted"/>
<feature type="region of interest" description="Disordered" evidence="1">
    <location>
        <begin position="13"/>
        <end position="56"/>
    </location>
</feature>
<dbReference type="AlphaFoldDB" id="A0A0F0LCQ6"/>
<gene>
    <name evidence="3" type="ORF">RS83_01955</name>
</gene>
<dbReference type="PATRIC" id="fig|82380.11.peg.1991"/>